<dbReference type="STRING" id="96561.Dole_3190"/>
<sequence length="201" mass="21288">MEQKVSIPCGDITLSGLFDEGLGKKGVVITHPHPLYGGNMYNPVVETIARAYREKGYAALRFDFRGTGASTGRYDDGEGEQEDVAAALAWMQDRGIGPVALSGYSFGAWVIALCAAGLAGVDHVILVAPPVIFVSFDDVTSIPQLAGVVVGEADDLAPPGPVGALVPGWNKTARLSVVQGADHMFWGFDRELQARIEEMIG</sequence>
<dbReference type="PANTHER" id="PTHR42103">
    <property type="entry name" value="ALPHA/BETA-HYDROLASES SUPERFAMILY PROTEIN"/>
    <property type="match status" value="1"/>
</dbReference>
<dbReference type="Proteomes" id="UP000008561">
    <property type="component" value="Chromosome"/>
</dbReference>
<accession>A9A074</accession>
<feature type="domain" description="Xaa-Pro dipeptidyl-peptidase-like" evidence="1">
    <location>
        <begin position="52"/>
        <end position="129"/>
    </location>
</feature>
<dbReference type="eggNOG" id="COG2945">
    <property type="taxonomic scope" value="Bacteria"/>
</dbReference>
<name>A9A074_DESOH</name>
<dbReference type="EMBL" id="CP000859">
    <property type="protein sequence ID" value="ABW68993.1"/>
    <property type="molecule type" value="Genomic_DNA"/>
</dbReference>
<organism evidence="2 3">
    <name type="scientific">Desulfosudis oleivorans (strain DSM 6200 / JCM 39069 / Hxd3)</name>
    <name type="common">Desulfococcus oleovorans</name>
    <dbReference type="NCBI Taxonomy" id="96561"/>
    <lineage>
        <taxon>Bacteria</taxon>
        <taxon>Pseudomonadati</taxon>
        <taxon>Thermodesulfobacteriota</taxon>
        <taxon>Desulfobacteria</taxon>
        <taxon>Desulfobacterales</taxon>
        <taxon>Desulfosudaceae</taxon>
        <taxon>Desulfosudis</taxon>
    </lineage>
</organism>
<dbReference type="ESTHER" id="desoh-a9a074">
    <property type="family name" value="Atu1826-like"/>
</dbReference>
<evidence type="ECO:0000313" key="2">
    <source>
        <dbReference type="EMBL" id="ABW68993.1"/>
    </source>
</evidence>
<reference evidence="2 3" key="1">
    <citation type="submission" date="2007-10" db="EMBL/GenBank/DDBJ databases">
        <title>Complete sequence of Desulfococcus oleovorans Hxd3.</title>
        <authorList>
            <consortium name="US DOE Joint Genome Institute"/>
            <person name="Copeland A."/>
            <person name="Lucas S."/>
            <person name="Lapidus A."/>
            <person name="Barry K."/>
            <person name="Glavina del Rio T."/>
            <person name="Dalin E."/>
            <person name="Tice H."/>
            <person name="Pitluck S."/>
            <person name="Kiss H."/>
            <person name="Brettin T."/>
            <person name="Bruce D."/>
            <person name="Detter J.C."/>
            <person name="Han C."/>
            <person name="Schmutz J."/>
            <person name="Larimer F."/>
            <person name="Land M."/>
            <person name="Hauser L."/>
            <person name="Kyrpides N."/>
            <person name="Kim E."/>
            <person name="Wawrik B."/>
            <person name="Richardson P."/>
        </authorList>
    </citation>
    <scope>NUCLEOTIDE SEQUENCE [LARGE SCALE GENOMIC DNA]</scope>
    <source>
        <strain evidence="3">DSM 6200 / JCM 39069 / Hxd3</strain>
    </source>
</reference>
<evidence type="ECO:0000259" key="1">
    <source>
        <dbReference type="Pfam" id="PF02129"/>
    </source>
</evidence>
<dbReference type="PANTHER" id="PTHR42103:SF2">
    <property type="entry name" value="AB HYDROLASE-1 DOMAIN-CONTAINING PROTEIN"/>
    <property type="match status" value="1"/>
</dbReference>
<keyword evidence="3" id="KW-1185">Reference proteome</keyword>
<dbReference type="InterPro" id="IPR000383">
    <property type="entry name" value="Xaa-Pro-like_dom"/>
</dbReference>
<proteinExistence type="predicted"/>
<dbReference type="KEGG" id="dol:Dole_3190"/>
<dbReference type="Gene3D" id="3.40.50.1820">
    <property type="entry name" value="alpha/beta hydrolase"/>
    <property type="match status" value="1"/>
</dbReference>
<dbReference type="SUPFAM" id="SSF53474">
    <property type="entry name" value="alpha/beta-Hydrolases"/>
    <property type="match status" value="1"/>
</dbReference>
<dbReference type="GO" id="GO:0016787">
    <property type="term" value="F:hydrolase activity"/>
    <property type="evidence" value="ECO:0007669"/>
    <property type="project" value="UniProtKB-KW"/>
</dbReference>
<dbReference type="InterPro" id="IPR029058">
    <property type="entry name" value="AB_hydrolase_fold"/>
</dbReference>
<dbReference type="Pfam" id="PF02129">
    <property type="entry name" value="Peptidase_S15"/>
    <property type="match status" value="1"/>
</dbReference>
<gene>
    <name evidence="2" type="ordered locus">Dole_3190</name>
</gene>
<keyword evidence="2" id="KW-0378">Hydrolase</keyword>
<dbReference type="RefSeq" id="WP_012176603.1">
    <property type="nucleotide sequence ID" value="NC_009943.1"/>
</dbReference>
<protein>
    <submittedName>
        <fullName evidence="2">Alpha/beta hydrolase family protein</fullName>
    </submittedName>
</protein>
<dbReference type="AlphaFoldDB" id="A9A074"/>
<dbReference type="HOGENOM" id="CLU_089548_0_0_7"/>
<evidence type="ECO:0000313" key="3">
    <source>
        <dbReference type="Proteomes" id="UP000008561"/>
    </source>
</evidence>